<proteinExistence type="predicted"/>
<sequence length="283" mass="32095">MRGQEYLVHASSWSHKINTAANTFASVCGRICVTRRRDTQLGPLDVWEIVGNPITPGEAVSASDTPPSPSGPPTYYLRKLFQVPSATPAAFNEKMLGYVTQDADGEDIFRLVRIADNYLIAESDEYALVHPEHRIQLPPDNGYHMTRTHLFVHSSENITVFDLISLQQVATIEDPFGLEDEKSFDDGDDEDDDEYESPAAPMLFPTVDGTVLFSPNIRRRRCQIIEPMHRQRLYFDIPYDSSHKDGFFVVAKIYDRDEHGKRSGAIPSDYVVWKQYPRIHSSS</sequence>
<dbReference type="VEuPathDB" id="FungiDB:SPPG_07648"/>
<keyword evidence="3" id="KW-1185">Reference proteome</keyword>
<gene>
    <name evidence="2" type="ORF">SPPG_07648</name>
</gene>
<organism evidence="2 3">
    <name type="scientific">Spizellomyces punctatus (strain DAOM BR117)</name>
    <dbReference type="NCBI Taxonomy" id="645134"/>
    <lineage>
        <taxon>Eukaryota</taxon>
        <taxon>Fungi</taxon>
        <taxon>Fungi incertae sedis</taxon>
        <taxon>Chytridiomycota</taxon>
        <taxon>Chytridiomycota incertae sedis</taxon>
        <taxon>Chytridiomycetes</taxon>
        <taxon>Spizellomycetales</taxon>
        <taxon>Spizellomycetaceae</taxon>
        <taxon>Spizellomyces</taxon>
    </lineage>
</organism>
<dbReference type="OrthoDB" id="10376854at2759"/>
<feature type="region of interest" description="Disordered" evidence="1">
    <location>
        <begin position="177"/>
        <end position="197"/>
    </location>
</feature>
<accession>A0A0L0H8L4</accession>
<evidence type="ECO:0000313" key="3">
    <source>
        <dbReference type="Proteomes" id="UP000053201"/>
    </source>
</evidence>
<dbReference type="GeneID" id="27690848"/>
<reference evidence="2 3" key="1">
    <citation type="submission" date="2009-08" db="EMBL/GenBank/DDBJ databases">
        <title>The Genome Sequence of Spizellomyces punctatus strain DAOM BR117.</title>
        <authorList>
            <consortium name="The Broad Institute Genome Sequencing Platform"/>
            <person name="Russ C."/>
            <person name="Cuomo C."/>
            <person name="Shea T."/>
            <person name="Young S.K."/>
            <person name="Zeng Q."/>
            <person name="Koehrsen M."/>
            <person name="Haas B."/>
            <person name="Borodovsky M."/>
            <person name="Guigo R."/>
            <person name="Alvarado L."/>
            <person name="Berlin A."/>
            <person name="Bochicchio J."/>
            <person name="Borenstein D."/>
            <person name="Chapman S."/>
            <person name="Chen Z."/>
            <person name="Engels R."/>
            <person name="Freedman E."/>
            <person name="Gellesch M."/>
            <person name="Goldberg J."/>
            <person name="Griggs A."/>
            <person name="Gujja S."/>
            <person name="Heiman D."/>
            <person name="Hepburn T."/>
            <person name="Howarth C."/>
            <person name="Jen D."/>
            <person name="Larson L."/>
            <person name="Lewis B."/>
            <person name="Mehta T."/>
            <person name="Park D."/>
            <person name="Pearson M."/>
            <person name="Roberts A."/>
            <person name="Saif S."/>
            <person name="Shenoy N."/>
            <person name="Sisk P."/>
            <person name="Stolte C."/>
            <person name="Sykes S."/>
            <person name="Thomson T."/>
            <person name="Walk T."/>
            <person name="White J."/>
            <person name="Yandava C."/>
            <person name="Burger G."/>
            <person name="Gray M.W."/>
            <person name="Holland P.W.H."/>
            <person name="King N."/>
            <person name="Lang F.B.F."/>
            <person name="Roger A.J."/>
            <person name="Ruiz-Trillo I."/>
            <person name="Lander E."/>
            <person name="Nusbaum C."/>
        </authorList>
    </citation>
    <scope>NUCLEOTIDE SEQUENCE [LARGE SCALE GENOMIC DNA]</scope>
    <source>
        <strain evidence="2 3">DAOM BR117</strain>
    </source>
</reference>
<evidence type="ECO:0000256" key="1">
    <source>
        <dbReference type="SAM" id="MobiDB-lite"/>
    </source>
</evidence>
<dbReference type="RefSeq" id="XP_016605299.1">
    <property type="nucleotide sequence ID" value="XM_016755807.1"/>
</dbReference>
<feature type="compositionally biased region" description="Acidic residues" evidence="1">
    <location>
        <begin position="186"/>
        <end position="196"/>
    </location>
</feature>
<dbReference type="EMBL" id="KQ257465">
    <property type="protein sequence ID" value="KNC97259.1"/>
    <property type="molecule type" value="Genomic_DNA"/>
</dbReference>
<dbReference type="Proteomes" id="UP000053201">
    <property type="component" value="Unassembled WGS sequence"/>
</dbReference>
<evidence type="ECO:0000313" key="2">
    <source>
        <dbReference type="EMBL" id="KNC97259.1"/>
    </source>
</evidence>
<dbReference type="InParanoid" id="A0A0L0H8L4"/>
<dbReference type="AlphaFoldDB" id="A0A0L0H8L4"/>
<name>A0A0L0H8L4_SPIPD</name>
<protein>
    <submittedName>
        <fullName evidence="2">Uncharacterized protein</fullName>
    </submittedName>
</protein>